<evidence type="ECO:0000313" key="3">
    <source>
        <dbReference type="Proteomes" id="UP001597302"/>
    </source>
</evidence>
<keyword evidence="1" id="KW-0812">Transmembrane</keyword>
<feature type="transmembrane region" description="Helical" evidence="1">
    <location>
        <begin position="7"/>
        <end position="25"/>
    </location>
</feature>
<keyword evidence="3" id="KW-1185">Reference proteome</keyword>
<dbReference type="RefSeq" id="WP_379107342.1">
    <property type="nucleotide sequence ID" value="NZ_CBCSAJ010000087.1"/>
</dbReference>
<dbReference type="Proteomes" id="UP001597302">
    <property type="component" value="Unassembled WGS sequence"/>
</dbReference>
<protein>
    <submittedName>
        <fullName evidence="2">Uncharacterized protein</fullName>
    </submittedName>
</protein>
<evidence type="ECO:0000256" key="1">
    <source>
        <dbReference type="SAM" id="Phobius"/>
    </source>
</evidence>
<proteinExistence type="predicted"/>
<comment type="caution">
    <text evidence="2">The sequence shown here is derived from an EMBL/GenBank/DDBJ whole genome shotgun (WGS) entry which is preliminary data.</text>
</comment>
<gene>
    <name evidence="2" type="ORF">ACFQ5P_14995</name>
</gene>
<feature type="transmembrane region" description="Helical" evidence="1">
    <location>
        <begin position="63"/>
        <end position="81"/>
    </location>
</feature>
<accession>A0ABW4E2A1</accession>
<feature type="transmembrane region" description="Helical" evidence="1">
    <location>
        <begin position="37"/>
        <end position="56"/>
    </location>
</feature>
<keyword evidence="1" id="KW-0472">Membrane</keyword>
<keyword evidence="1" id="KW-1133">Transmembrane helix</keyword>
<reference evidence="3" key="1">
    <citation type="journal article" date="2019" name="Int. J. Syst. Evol. Microbiol.">
        <title>The Global Catalogue of Microorganisms (GCM) 10K type strain sequencing project: providing services to taxonomists for standard genome sequencing and annotation.</title>
        <authorList>
            <consortium name="The Broad Institute Genomics Platform"/>
            <consortium name="The Broad Institute Genome Sequencing Center for Infectious Disease"/>
            <person name="Wu L."/>
            <person name="Ma J."/>
        </authorList>
    </citation>
    <scope>NUCLEOTIDE SEQUENCE [LARGE SCALE GENOMIC DNA]</scope>
    <source>
        <strain evidence="3">CCM 8875</strain>
    </source>
</reference>
<dbReference type="EMBL" id="JBHTOQ010000031">
    <property type="protein sequence ID" value="MFD1482601.1"/>
    <property type="molecule type" value="Genomic_DNA"/>
</dbReference>
<sequence length="119" mass="12464">MIAPRSALGIAGLGIAGAVLWLAFAKFARVQEPWDAAFYWSAAYPALILVAGLVGWGMGRRGGWAGVALTLSQYPVMLALAEDRAMWLPGLMMLGALAVPAALVSALTGWLGLRPGRRG</sequence>
<organism evidence="2 3">
    <name type="scientific">Paracoccus nototheniae</name>
    <dbReference type="NCBI Taxonomy" id="2489002"/>
    <lineage>
        <taxon>Bacteria</taxon>
        <taxon>Pseudomonadati</taxon>
        <taxon>Pseudomonadota</taxon>
        <taxon>Alphaproteobacteria</taxon>
        <taxon>Rhodobacterales</taxon>
        <taxon>Paracoccaceae</taxon>
        <taxon>Paracoccus</taxon>
    </lineage>
</organism>
<name>A0ABW4E2A1_9RHOB</name>
<feature type="transmembrane region" description="Helical" evidence="1">
    <location>
        <begin position="87"/>
        <end position="113"/>
    </location>
</feature>
<evidence type="ECO:0000313" key="2">
    <source>
        <dbReference type="EMBL" id="MFD1482601.1"/>
    </source>
</evidence>